<keyword evidence="5 6" id="KW-0472">Membrane</keyword>
<dbReference type="InterPro" id="IPR019108">
    <property type="entry name" value="Caa3_assmbl_CtaG-rel"/>
</dbReference>
<dbReference type="Proteomes" id="UP001597561">
    <property type="component" value="Unassembled WGS sequence"/>
</dbReference>
<feature type="transmembrane region" description="Helical" evidence="6">
    <location>
        <begin position="118"/>
        <end position="140"/>
    </location>
</feature>
<evidence type="ECO:0000256" key="5">
    <source>
        <dbReference type="ARBA" id="ARBA00023136"/>
    </source>
</evidence>
<evidence type="ECO:0000256" key="2">
    <source>
        <dbReference type="ARBA" id="ARBA00022475"/>
    </source>
</evidence>
<keyword evidence="4 6" id="KW-1133">Transmembrane helix</keyword>
<dbReference type="RefSeq" id="WP_204731033.1">
    <property type="nucleotide sequence ID" value="NZ_JAFBDK010000035.1"/>
</dbReference>
<evidence type="ECO:0000313" key="7">
    <source>
        <dbReference type="EMBL" id="MFD2913970.1"/>
    </source>
</evidence>
<protein>
    <submittedName>
        <fullName evidence="7">Cytochrome c oxidase assembly protein</fullName>
    </submittedName>
</protein>
<feature type="transmembrane region" description="Helical" evidence="6">
    <location>
        <begin position="152"/>
        <end position="174"/>
    </location>
</feature>
<dbReference type="EMBL" id="JBHUPG010000054">
    <property type="protein sequence ID" value="MFD2913970.1"/>
    <property type="molecule type" value="Genomic_DNA"/>
</dbReference>
<proteinExistence type="predicted"/>
<feature type="transmembrane region" description="Helical" evidence="6">
    <location>
        <begin position="227"/>
        <end position="246"/>
    </location>
</feature>
<evidence type="ECO:0000256" key="4">
    <source>
        <dbReference type="ARBA" id="ARBA00022989"/>
    </source>
</evidence>
<feature type="transmembrane region" description="Helical" evidence="6">
    <location>
        <begin position="12"/>
        <end position="32"/>
    </location>
</feature>
<organism evidence="7 8">
    <name type="scientific">Jeotgalibacillus terrae</name>
    <dbReference type="NCBI Taxonomy" id="587735"/>
    <lineage>
        <taxon>Bacteria</taxon>
        <taxon>Bacillati</taxon>
        <taxon>Bacillota</taxon>
        <taxon>Bacilli</taxon>
        <taxon>Bacillales</taxon>
        <taxon>Caryophanaceae</taxon>
        <taxon>Jeotgalibacillus</taxon>
    </lineage>
</organism>
<evidence type="ECO:0000256" key="3">
    <source>
        <dbReference type="ARBA" id="ARBA00022692"/>
    </source>
</evidence>
<keyword evidence="3 6" id="KW-0812">Transmembrane</keyword>
<accession>A0ABW5ZNE4</accession>
<evidence type="ECO:0000256" key="1">
    <source>
        <dbReference type="ARBA" id="ARBA00004651"/>
    </source>
</evidence>
<comment type="subcellular location">
    <subcellularLocation>
        <location evidence="1">Cell membrane</location>
        <topology evidence="1">Multi-pass membrane protein</topology>
    </subcellularLocation>
</comment>
<keyword evidence="8" id="KW-1185">Reference proteome</keyword>
<comment type="caution">
    <text evidence="7">The sequence shown here is derived from an EMBL/GenBank/DDBJ whole genome shotgun (WGS) entry which is preliminary data.</text>
</comment>
<feature type="transmembrane region" description="Helical" evidence="6">
    <location>
        <begin position="44"/>
        <end position="63"/>
    </location>
</feature>
<name>A0ABW5ZNE4_9BACL</name>
<keyword evidence="2" id="KW-1003">Cell membrane</keyword>
<gene>
    <name evidence="7" type="ORF">ACFS5P_18925</name>
</gene>
<evidence type="ECO:0000313" key="8">
    <source>
        <dbReference type="Proteomes" id="UP001597561"/>
    </source>
</evidence>
<feature type="transmembrane region" description="Helical" evidence="6">
    <location>
        <begin position="75"/>
        <end position="98"/>
    </location>
</feature>
<evidence type="ECO:0000256" key="6">
    <source>
        <dbReference type="SAM" id="Phobius"/>
    </source>
</evidence>
<sequence length="262" mass="29298">MEYVHDASFPGAGFEIAVMVIGVIVLTAYYLAYEKQSNWPLYRFGLFIAGVLTAVISLAGPLANEAHGDFTVHMVVHLLLGMLSPLLLVLSNPLTLMLKSLPVLRARQLSRGMKRSRYISFLHVPLTGACLNIGGLFLLYMTGLFHQMHSSLVLYILVHLHVFLAGYLFTHVILEVDFTALRYSFYHRAAVLVLALAGHKILSKMIYADPPEGVSRTAGENGAMLMYYGGDVIDVTLIILICYQWYRARQRTYTIQRTPSTI</sequence>
<reference evidence="8" key="1">
    <citation type="journal article" date="2019" name="Int. J. Syst. Evol. Microbiol.">
        <title>The Global Catalogue of Microorganisms (GCM) 10K type strain sequencing project: providing services to taxonomists for standard genome sequencing and annotation.</title>
        <authorList>
            <consortium name="The Broad Institute Genomics Platform"/>
            <consortium name="The Broad Institute Genome Sequencing Center for Infectious Disease"/>
            <person name="Wu L."/>
            <person name="Ma J."/>
        </authorList>
    </citation>
    <scope>NUCLEOTIDE SEQUENCE [LARGE SCALE GENOMIC DNA]</scope>
    <source>
        <strain evidence="8">KCTC 13528</strain>
    </source>
</reference>
<feature type="transmembrane region" description="Helical" evidence="6">
    <location>
        <begin position="186"/>
        <end position="207"/>
    </location>
</feature>
<dbReference type="Pfam" id="PF09678">
    <property type="entry name" value="Caa3_CtaG"/>
    <property type="match status" value="1"/>
</dbReference>